<dbReference type="Proteomes" id="UP000663722">
    <property type="component" value="Chromosome"/>
</dbReference>
<dbReference type="EMBL" id="CP061800">
    <property type="protein sequence ID" value="QTA92912.1"/>
    <property type="molecule type" value="Genomic_DNA"/>
</dbReference>
<evidence type="ECO:0000313" key="3">
    <source>
        <dbReference type="Proteomes" id="UP000663722"/>
    </source>
</evidence>
<accession>A0A975BWP4</accession>
<dbReference type="KEGG" id="dmm:dnm_090050"/>
<keyword evidence="1" id="KW-1133">Transmembrane helix</keyword>
<feature type="transmembrane region" description="Helical" evidence="1">
    <location>
        <begin position="25"/>
        <end position="43"/>
    </location>
</feature>
<sequence>MADIQNWNTPKVQGREIRKGKNSSSYLISLYFCSCLVSTKMLLSVKG</sequence>
<proteinExistence type="predicted"/>
<keyword evidence="3" id="KW-1185">Reference proteome</keyword>
<reference evidence="2" key="1">
    <citation type="journal article" date="2021" name="Microb. Physiol.">
        <title>Proteogenomic Insights into the Physiology of Marine, Sulfate-Reducing, Filamentous Desulfonema limicola and Desulfonema magnum.</title>
        <authorList>
            <person name="Schnaars V."/>
            <person name="Wohlbrand L."/>
            <person name="Scheve S."/>
            <person name="Hinrichs C."/>
            <person name="Reinhardt R."/>
            <person name="Rabus R."/>
        </authorList>
    </citation>
    <scope>NUCLEOTIDE SEQUENCE</scope>
    <source>
        <strain evidence="2">4be13</strain>
    </source>
</reference>
<keyword evidence="1" id="KW-0472">Membrane</keyword>
<name>A0A975BWP4_9BACT</name>
<gene>
    <name evidence="2" type="ORF">dnm_090050</name>
</gene>
<evidence type="ECO:0000313" key="2">
    <source>
        <dbReference type="EMBL" id="QTA92912.1"/>
    </source>
</evidence>
<dbReference type="AlphaFoldDB" id="A0A975BWP4"/>
<protein>
    <submittedName>
        <fullName evidence="2">Uncharacterized protein</fullName>
    </submittedName>
</protein>
<keyword evidence="1" id="KW-0812">Transmembrane</keyword>
<evidence type="ECO:0000256" key="1">
    <source>
        <dbReference type="SAM" id="Phobius"/>
    </source>
</evidence>
<organism evidence="2 3">
    <name type="scientific">Desulfonema magnum</name>
    <dbReference type="NCBI Taxonomy" id="45655"/>
    <lineage>
        <taxon>Bacteria</taxon>
        <taxon>Pseudomonadati</taxon>
        <taxon>Thermodesulfobacteriota</taxon>
        <taxon>Desulfobacteria</taxon>
        <taxon>Desulfobacterales</taxon>
        <taxon>Desulfococcaceae</taxon>
        <taxon>Desulfonema</taxon>
    </lineage>
</organism>